<dbReference type="Gene3D" id="1.25.40.10">
    <property type="entry name" value="Tetratricopeptide repeat domain"/>
    <property type="match status" value="1"/>
</dbReference>
<evidence type="ECO:0000313" key="2">
    <source>
        <dbReference type="EMBL" id="UPT21254.1"/>
    </source>
</evidence>
<evidence type="ECO:0000256" key="1">
    <source>
        <dbReference type="SAM" id="MobiDB-lite"/>
    </source>
</evidence>
<feature type="compositionally biased region" description="Basic and acidic residues" evidence="1">
    <location>
        <begin position="108"/>
        <end position="141"/>
    </location>
</feature>
<name>A0ABY4L1A7_THEAE</name>
<feature type="region of interest" description="Disordered" evidence="1">
    <location>
        <begin position="1"/>
        <end position="157"/>
    </location>
</feature>
<gene>
    <name evidence="2" type="ORF">FOF52_10015</name>
</gene>
<dbReference type="SUPFAM" id="SSF48452">
    <property type="entry name" value="TPR-like"/>
    <property type="match status" value="1"/>
</dbReference>
<evidence type="ECO:0000313" key="3">
    <source>
        <dbReference type="Proteomes" id="UP000832041"/>
    </source>
</evidence>
<feature type="compositionally biased region" description="Basic and acidic residues" evidence="1">
    <location>
        <begin position="55"/>
        <end position="87"/>
    </location>
</feature>
<feature type="compositionally biased region" description="Low complexity" evidence="1">
    <location>
        <begin position="142"/>
        <end position="155"/>
    </location>
</feature>
<keyword evidence="3" id="KW-1185">Reference proteome</keyword>
<dbReference type="EMBL" id="CP051627">
    <property type="protein sequence ID" value="UPT21254.1"/>
    <property type="molecule type" value="Genomic_DNA"/>
</dbReference>
<feature type="region of interest" description="Disordered" evidence="1">
    <location>
        <begin position="377"/>
        <end position="415"/>
    </location>
</feature>
<proteinExistence type="predicted"/>
<feature type="compositionally biased region" description="Acidic residues" evidence="1">
    <location>
        <begin position="382"/>
        <end position="398"/>
    </location>
</feature>
<dbReference type="InterPro" id="IPR011990">
    <property type="entry name" value="TPR-like_helical_dom_sf"/>
</dbReference>
<feature type="compositionally biased region" description="Basic and acidic residues" evidence="1">
    <location>
        <begin position="1"/>
        <end position="13"/>
    </location>
</feature>
<feature type="compositionally biased region" description="Basic residues" evidence="1">
    <location>
        <begin position="97"/>
        <end position="107"/>
    </location>
</feature>
<dbReference type="Proteomes" id="UP000832041">
    <property type="component" value="Chromosome"/>
</dbReference>
<protein>
    <submittedName>
        <fullName evidence="2">Tetratricopeptide repeat protein</fullName>
    </submittedName>
</protein>
<sequence length="415" mass="46698">MTDDSRSERRDGSGARNRKGFRSGEQGHGRRGGFRSGYDNNRGRGNSGQGRRSWRNRDDEHGDRRDKRQQQYRDAEGRGDADRREQSGGETSPRGRDGHRRGQQHGRRRDERRGRAGGNRYDRPRRERTERTEGQEPRPAEEPSAAQEAAPQLPENALPHRLDQEIRNELRTLPKSLADLVAKHLVAAGDLLDQDPERAYQHALHARRRAARVGAVREAAGVAAYMTGRWQEALSELRAARRITGQDTYLPMIADCERGVGRPERALEIAREAPLDRLDTADQVELRIVASGARRDMGDLQGALVELQCPQLKERRARPWAARLFYAYADVLAELGREEEAREYFSRASAVDRDGVTDSDERLAALEGLEIVDVGDDVVWSDAEDPDFDDSGEPDGQETELSAPVPHPKEQNDTP</sequence>
<organism evidence="2 3">
    <name type="scientific">Thermobifida alba</name>
    <name type="common">Thermomonospora alba</name>
    <dbReference type="NCBI Taxonomy" id="53522"/>
    <lineage>
        <taxon>Bacteria</taxon>
        <taxon>Bacillati</taxon>
        <taxon>Actinomycetota</taxon>
        <taxon>Actinomycetes</taxon>
        <taxon>Streptosporangiales</taxon>
        <taxon>Nocardiopsidaceae</taxon>
        <taxon>Thermobifida</taxon>
    </lineage>
</organism>
<reference evidence="2 3" key="1">
    <citation type="submission" date="2020-04" db="EMBL/GenBank/DDBJ databases">
        <title>Thermobifida alba genome sequencing and assembly.</title>
        <authorList>
            <person name="Luzics S."/>
            <person name="Horvath B."/>
            <person name="Nagy I."/>
            <person name="Toth A."/>
            <person name="Nagy I."/>
            <person name="Kukolya J."/>
        </authorList>
    </citation>
    <scope>NUCLEOTIDE SEQUENCE [LARGE SCALE GENOMIC DNA]</scope>
    <source>
        <strain evidence="2 3">DSM 43795</strain>
    </source>
</reference>
<accession>A0ABY4L1A7</accession>
<dbReference type="RefSeq" id="WP_248593563.1">
    <property type="nucleotide sequence ID" value="NZ_BAABEB010000013.1"/>
</dbReference>